<feature type="domain" description="NADP-dependent oxidoreductase" evidence="2">
    <location>
        <begin position="16"/>
        <end position="313"/>
    </location>
</feature>
<dbReference type="FunFam" id="3.20.20.100:FF:000004">
    <property type="entry name" value="Oxidoreductase, aldo/keto reductase"/>
    <property type="match status" value="1"/>
</dbReference>
<dbReference type="PANTHER" id="PTHR43364:SF5">
    <property type="entry name" value="REDUCTASE"/>
    <property type="match status" value="1"/>
</dbReference>
<dbReference type="SUPFAM" id="SSF51430">
    <property type="entry name" value="NAD(P)-linked oxidoreductase"/>
    <property type="match status" value="1"/>
</dbReference>
<dbReference type="InterPro" id="IPR036812">
    <property type="entry name" value="NAD(P)_OxRdtase_dom_sf"/>
</dbReference>
<dbReference type="PANTHER" id="PTHR43364">
    <property type="entry name" value="NADH-SPECIFIC METHYLGLYOXAL REDUCTASE-RELATED"/>
    <property type="match status" value="1"/>
</dbReference>
<reference evidence="3 4" key="1">
    <citation type="submission" date="2018-03" db="EMBL/GenBank/DDBJ databases">
        <title>Actinopolyspora mortivallis from Sahara, screening for active biomolecules.</title>
        <authorList>
            <person name="Selama O."/>
            <person name="Wellington E.M.H."/>
            <person name="Hacene H."/>
        </authorList>
    </citation>
    <scope>NUCLEOTIDE SEQUENCE [LARGE SCALE GENOMIC DNA]</scope>
    <source>
        <strain evidence="3 4">M5A</strain>
    </source>
</reference>
<keyword evidence="4" id="KW-1185">Reference proteome</keyword>
<evidence type="ECO:0000313" key="4">
    <source>
        <dbReference type="Proteomes" id="UP000239352"/>
    </source>
</evidence>
<evidence type="ECO:0000256" key="1">
    <source>
        <dbReference type="ARBA" id="ARBA00023002"/>
    </source>
</evidence>
<proteinExistence type="predicted"/>
<accession>A0A2T0GYV5</accession>
<dbReference type="RefSeq" id="WP_106113044.1">
    <property type="nucleotide sequence ID" value="NZ_PVSR01000005.1"/>
</dbReference>
<dbReference type="EMBL" id="PVSR01000005">
    <property type="protein sequence ID" value="PRW64289.1"/>
    <property type="molecule type" value="Genomic_DNA"/>
</dbReference>
<sequence>MPELTRLGRTALLVSRIGLGTVNFGGRVDEPEAHRLLDHARDNGVNLVDTADMYGWRVYKGHTEETIGTWFKRGGGRRESTVLATKVGNPMSEAPNESGLSARHIIAGCEQSLRRLGTDWIDLYQMHHIDRTACWEEIWQAMEVLVTQGKIRYVGSSNFAGWHLARAQETATRGNALGVVSEQCLYNLLSRHVELEVLPAARQLGMAVLPWSPLHGGALSGVVRTRNAGAAVKGAQGRAATALHRHEHTIRAYEDFCARRNSDPAEMGVAWVLSRPAVTSAIVGPRTVEQLDGALRACRTRLTREELERLEELFPPPGNGGPAPEAWLD</sequence>
<dbReference type="AlphaFoldDB" id="A0A2T0GYV5"/>
<evidence type="ECO:0000259" key="2">
    <source>
        <dbReference type="Pfam" id="PF00248"/>
    </source>
</evidence>
<dbReference type="Proteomes" id="UP000239352">
    <property type="component" value="Unassembled WGS sequence"/>
</dbReference>
<dbReference type="GO" id="GO:0005829">
    <property type="term" value="C:cytosol"/>
    <property type="evidence" value="ECO:0007669"/>
    <property type="project" value="TreeGrafter"/>
</dbReference>
<evidence type="ECO:0000313" key="3">
    <source>
        <dbReference type="EMBL" id="PRW64289.1"/>
    </source>
</evidence>
<organism evidence="3 4">
    <name type="scientific">Actinopolyspora mortivallis</name>
    <dbReference type="NCBI Taxonomy" id="33906"/>
    <lineage>
        <taxon>Bacteria</taxon>
        <taxon>Bacillati</taxon>
        <taxon>Actinomycetota</taxon>
        <taxon>Actinomycetes</taxon>
        <taxon>Actinopolysporales</taxon>
        <taxon>Actinopolysporaceae</taxon>
        <taxon>Actinopolyspora</taxon>
    </lineage>
</organism>
<keyword evidence="1" id="KW-0560">Oxidoreductase</keyword>
<dbReference type="InterPro" id="IPR050523">
    <property type="entry name" value="AKR_Detox_Biosynth"/>
</dbReference>
<dbReference type="Pfam" id="PF00248">
    <property type="entry name" value="Aldo_ket_red"/>
    <property type="match status" value="1"/>
</dbReference>
<dbReference type="GO" id="GO:0016491">
    <property type="term" value="F:oxidoreductase activity"/>
    <property type="evidence" value="ECO:0007669"/>
    <property type="project" value="UniProtKB-KW"/>
</dbReference>
<gene>
    <name evidence="3" type="ORF">CEP50_06335</name>
</gene>
<comment type="caution">
    <text evidence="3">The sequence shown here is derived from an EMBL/GenBank/DDBJ whole genome shotgun (WGS) entry which is preliminary data.</text>
</comment>
<dbReference type="InterPro" id="IPR023210">
    <property type="entry name" value="NADP_OxRdtase_dom"/>
</dbReference>
<name>A0A2T0GYV5_ACTMO</name>
<dbReference type="Gene3D" id="3.20.20.100">
    <property type="entry name" value="NADP-dependent oxidoreductase domain"/>
    <property type="match status" value="1"/>
</dbReference>
<protein>
    <submittedName>
        <fullName evidence="3">Aldo/keto reductase</fullName>
    </submittedName>
</protein>
<dbReference type="InParanoid" id="A0A2T0GYV5"/>